<protein>
    <recommendedName>
        <fullName evidence="2">F-box domain-containing protein</fullName>
    </recommendedName>
</protein>
<dbReference type="EMBL" id="PXOG01000182">
    <property type="protein sequence ID" value="RGP69425.1"/>
    <property type="molecule type" value="Genomic_DNA"/>
</dbReference>
<dbReference type="Proteomes" id="UP000266234">
    <property type="component" value="Unassembled WGS sequence"/>
</dbReference>
<evidence type="ECO:0000259" key="2">
    <source>
        <dbReference type="Pfam" id="PF12937"/>
    </source>
</evidence>
<dbReference type="InterPro" id="IPR001810">
    <property type="entry name" value="F-box_dom"/>
</dbReference>
<evidence type="ECO:0000256" key="1">
    <source>
        <dbReference type="SAM" id="MobiDB-lite"/>
    </source>
</evidence>
<proteinExistence type="predicted"/>
<gene>
    <name evidence="3" type="ORF">FLONG3_7758</name>
</gene>
<name>A0A395SB10_9HYPO</name>
<comment type="caution">
    <text evidence="3">The sequence shown here is derived from an EMBL/GenBank/DDBJ whole genome shotgun (WGS) entry which is preliminary data.</text>
</comment>
<reference evidence="3 4" key="1">
    <citation type="journal article" date="2018" name="PLoS Pathog.">
        <title>Evolution of structural diversity of trichothecenes, a family of toxins produced by plant pathogenic and entomopathogenic fungi.</title>
        <authorList>
            <person name="Proctor R.H."/>
            <person name="McCormick S.P."/>
            <person name="Kim H.S."/>
            <person name="Cardoza R.E."/>
            <person name="Stanley A.M."/>
            <person name="Lindo L."/>
            <person name="Kelly A."/>
            <person name="Brown D.W."/>
            <person name="Lee T."/>
            <person name="Vaughan M.M."/>
            <person name="Alexander N.J."/>
            <person name="Busman M."/>
            <person name="Gutierrez S."/>
        </authorList>
    </citation>
    <scope>NUCLEOTIDE SEQUENCE [LARGE SCALE GENOMIC DNA]</scope>
    <source>
        <strain evidence="3 4">NRRL 20695</strain>
    </source>
</reference>
<feature type="compositionally biased region" description="Polar residues" evidence="1">
    <location>
        <begin position="1"/>
        <end position="11"/>
    </location>
</feature>
<dbReference type="Pfam" id="PF12937">
    <property type="entry name" value="F-box-like"/>
    <property type="match status" value="1"/>
</dbReference>
<keyword evidence="4" id="KW-1185">Reference proteome</keyword>
<dbReference type="AlphaFoldDB" id="A0A395SB10"/>
<dbReference type="OrthoDB" id="5296720at2759"/>
<feature type="domain" description="F-box" evidence="2">
    <location>
        <begin position="54"/>
        <end position="119"/>
    </location>
</feature>
<accession>A0A395SB10</accession>
<dbReference type="Gene3D" id="1.20.1280.50">
    <property type="match status" value="1"/>
</dbReference>
<evidence type="ECO:0000313" key="3">
    <source>
        <dbReference type="EMBL" id="RGP69425.1"/>
    </source>
</evidence>
<sequence>MHNFSQEQTLFTPSTSTSTCEEPRSSMFATYSSACAVNTQFSHVYSKYIELKMQNLPNELVTHILSFLDSEAHLQRCIYQDPAKLSRPVSSGPNTPLKNASLVCRLWRTSVIKPLFRHVVWSFWRFYKPVTQDIASEIEVLSFIRRNNLSSYVESFTILIDVPRGPGQNRYADDQFWGVLPPVAHQPERPMSWNLLWSVLDNERDGGHAETRSDQDRARTHWDNNWLWHTIFDVIDPMRLTLISSIDILASLLSRTVDLSSDWAFNSTYYILSLSRPSRSIGQKKGSGLLPSQLSGLRNRIPCDLFHIRDWTSLLANEGSFAPVYSTYEFFHFSAATLLPAIFDASDPSFNLICENLKSLSYIATFPLSHHISDFLIPHCPPVEHLYVQFMPKDRDFWESGSLARVNLSDLWLECDTSYALLVRQMLEPVPQQGWQRLKVFETGDKPAEGVWRMNTYDAHINGVNGWREESEGVFVKDGSQNDSQEQTAEGET</sequence>
<organism evidence="3 4">
    <name type="scientific">Fusarium longipes</name>
    <dbReference type="NCBI Taxonomy" id="694270"/>
    <lineage>
        <taxon>Eukaryota</taxon>
        <taxon>Fungi</taxon>
        <taxon>Dikarya</taxon>
        <taxon>Ascomycota</taxon>
        <taxon>Pezizomycotina</taxon>
        <taxon>Sordariomycetes</taxon>
        <taxon>Hypocreomycetidae</taxon>
        <taxon>Hypocreales</taxon>
        <taxon>Nectriaceae</taxon>
        <taxon>Fusarium</taxon>
    </lineage>
</organism>
<dbReference type="STRING" id="694270.A0A395SB10"/>
<feature type="region of interest" description="Disordered" evidence="1">
    <location>
        <begin position="1"/>
        <end position="20"/>
    </location>
</feature>
<evidence type="ECO:0000313" key="4">
    <source>
        <dbReference type="Proteomes" id="UP000266234"/>
    </source>
</evidence>